<feature type="domain" description="Cupin type-2" evidence="1">
    <location>
        <begin position="34"/>
        <end position="102"/>
    </location>
</feature>
<dbReference type="InterPro" id="IPR014710">
    <property type="entry name" value="RmlC-like_jellyroll"/>
</dbReference>
<dbReference type="InterPro" id="IPR011051">
    <property type="entry name" value="RmlC_Cupin_sf"/>
</dbReference>
<accession>A0A7Y7XH17</accession>
<dbReference type="CDD" id="cd20307">
    <property type="entry name" value="cupin_BacB_N"/>
    <property type="match status" value="1"/>
</dbReference>
<organism evidence="2 3">
    <name type="scientific">Pseudomonas gingeri</name>
    <dbReference type="NCBI Taxonomy" id="117681"/>
    <lineage>
        <taxon>Bacteria</taxon>
        <taxon>Pseudomonadati</taxon>
        <taxon>Pseudomonadota</taxon>
        <taxon>Gammaproteobacteria</taxon>
        <taxon>Pseudomonadales</taxon>
        <taxon>Pseudomonadaceae</taxon>
        <taxon>Pseudomonas</taxon>
    </lineage>
</organism>
<reference evidence="2 3" key="1">
    <citation type="submission" date="2020-04" db="EMBL/GenBank/DDBJ databases">
        <title>Molecular characterization of pseudomonads from Agaricus bisporus reveal novel blotch 2 pathogens in Western Europe.</title>
        <authorList>
            <person name="Taparia T."/>
            <person name="Krijger M."/>
            <person name="Haynes E."/>
            <person name="Elpinstone J.G."/>
            <person name="Noble R."/>
            <person name="Van Der Wolf J."/>
        </authorList>
    </citation>
    <scope>NUCLEOTIDE SEQUENCE [LARGE SCALE GENOMIC DNA]</scope>
    <source>
        <strain evidence="2 3">H7001</strain>
    </source>
</reference>
<comment type="caution">
    <text evidence="2">The sequence shown here is derived from an EMBL/GenBank/DDBJ whole genome shotgun (WGS) entry which is preliminary data.</text>
</comment>
<dbReference type="EMBL" id="JACAQB010000024">
    <property type="protein sequence ID" value="NWB99490.1"/>
    <property type="molecule type" value="Genomic_DNA"/>
</dbReference>
<dbReference type="Pfam" id="PF07883">
    <property type="entry name" value="Cupin_2"/>
    <property type="match status" value="2"/>
</dbReference>
<dbReference type="RefSeq" id="WP_177105089.1">
    <property type="nucleotide sequence ID" value="NZ_JACAQB010000024.1"/>
</dbReference>
<dbReference type="InterPro" id="IPR052535">
    <property type="entry name" value="Bacilysin_H2HPP_isomerase"/>
</dbReference>
<dbReference type="InterPro" id="IPR013096">
    <property type="entry name" value="Cupin_2"/>
</dbReference>
<protein>
    <submittedName>
        <fullName evidence="2">Cupin domain-containing protein</fullName>
    </submittedName>
</protein>
<dbReference type="SUPFAM" id="SSF51182">
    <property type="entry name" value="RmlC-like cupins"/>
    <property type="match status" value="1"/>
</dbReference>
<dbReference type="CDD" id="cd10547">
    <property type="entry name" value="cupin_BacB_C"/>
    <property type="match status" value="1"/>
</dbReference>
<feature type="domain" description="Cupin type-2" evidence="1">
    <location>
        <begin position="149"/>
        <end position="216"/>
    </location>
</feature>
<evidence type="ECO:0000259" key="1">
    <source>
        <dbReference type="Pfam" id="PF07883"/>
    </source>
</evidence>
<name>A0A7Y7XH17_9PSED</name>
<dbReference type="PANTHER" id="PTHR40112:SF1">
    <property type="entry name" value="H2HPP ISOMERASE"/>
    <property type="match status" value="1"/>
</dbReference>
<dbReference type="AlphaFoldDB" id="A0A7Y7XH17"/>
<dbReference type="Proteomes" id="UP000539985">
    <property type="component" value="Unassembled WGS sequence"/>
</dbReference>
<sequence>MSKGFVLPVRKTLCEGIETDFYELNDSAHTVIMISTMAPGAFAPLHEHDQTQIGMCLSGSFEMTVAGQKQQMDALKNCYWAAGGVPHEGRNNSGAPAVTLDIKRDQQATDVQLTGFPLSETFMAPSNPKSMKGGLDFWFFVGPWFEIMYSTLAPGALMPLHAHRGVQIGIGLTGSYTMVVGENSQDFRQNDVYFADEHVPHSGLNGSKADATSLNIFIPPRWNLLPIKERPITL</sequence>
<dbReference type="Gene3D" id="2.60.120.10">
    <property type="entry name" value="Jelly Rolls"/>
    <property type="match status" value="2"/>
</dbReference>
<dbReference type="PANTHER" id="PTHR40112">
    <property type="entry name" value="H2HPP ISOMERASE"/>
    <property type="match status" value="1"/>
</dbReference>
<evidence type="ECO:0000313" key="3">
    <source>
        <dbReference type="Proteomes" id="UP000539985"/>
    </source>
</evidence>
<proteinExistence type="predicted"/>
<evidence type="ECO:0000313" key="2">
    <source>
        <dbReference type="EMBL" id="NWB99490.1"/>
    </source>
</evidence>
<gene>
    <name evidence="2" type="ORF">HX882_26720</name>
</gene>